<dbReference type="Gene3D" id="4.10.240.10">
    <property type="entry name" value="Zn(2)-C6 fungal-type DNA-binding domain"/>
    <property type="match status" value="1"/>
</dbReference>
<evidence type="ECO:0000256" key="7">
    <source>
        <dbReference type="SAM" id="MobiDB-lite"/>
    </source>
</evidence>
<name>A0ABR1YX94_9PEZI</name>
<evidence type="ECO:0000256" key="3">
    <source>
        <dbReference type="ARBA" id="ARBA00023015"/>
    </source>
</evidence>
<accession>A0ABR1YX94</accession>
<evidence type="ECO:0000313" key="10">
    <source>
        <dbReference type="Proteomes" id="UP001492380"/>
    </source>
</evidence>
<evidence type="ECO:0000256" key="4">
    <source>
        <dbReference type="ARBA" id="ARBA00023125"/>
    </source>
</evidence>
<dbReference type="CDD" id="cd12148">
    <property type="entry name" value="fungal_TF_MHR"/>
    <property type="match status" value="1"/>
</dbReference>
<reference evidence="9 10" key="1">
    <citation type="submission" date="2024-04" db="EMBL/GenBank/DDBJ databases">
        <title>Phyllosticta paracitricarpa is synonymous to the EU quarantine fungus P. citricarpa based on phylogenomic analyses.</title>
        <authorList>
            <consortium name="Lawrence Berkeley National Laboratory"/>
            <person name="Van Ingen-Buijs V.A."/>
            <person name="Van Westerhoven A.C."/>
            <person name="Haridas S."/>
            <person name="Skiadas P."/>
            <person name="Martin F."/>
            <person name="Groenewald J.Z."/>
            <person name="Crous P.W."/>
            <person name="Seidl M.F."/>
        </authorList>
    </citation>
    <scope>NUCLEOTIDE SEQUENCE [LARGE SCALE GENOMIC DNA]</scope>
    <source>
        <strain evidence="9 10">CBS 123374</strain>
    </source>
</reference>
<proteinExistence type="predicted"/>
<gene>
    <name evidence="9" type="ORF">HDK90DRAFT_464388</name>
</gene>
<feature type="domain" description="Xylanolytic transcriptional activator regulatory" evidence="8">
    <location>
        <begin position="381"/>
        <end position="455"/>
    </location>
</feature>
<feature type="region of interest" description="Disordered" evidence="7">
    <location>
        <begin position="1"/>
        <end position="33"/>
    </location>
</feature>
<evidence type="ECO:0000256" key="5">
    <source>
        <dbReference type="ARBA" id="ARBA00023163"/>
    </source>
</evidence>
<sequence length="924" mass="100849">MQVSASKVSKPVGGVNGAAPEALSNGNTVPKAQKARHRASIACASCRDRRIRVCCFRAPGKAHDEGPAADDVFSQCVINPGEKECVNCKRTGAACVIKNDDERRKPISRAYVASLTDRIALLEDLLRKKGVEPPPAIHPPKIRPGLPGSEDTSPERRKSESDSITNGFSEDQGRSESDDCTGGDFSVDERALRQVPQTKLCLPNGERKSIVSTVLSSRGHLGLDPATGCVRYFGSMMNWSDAMNATAAKETRLDHSRRGSKTLKHLDPETHEYLLELFFGHYNSVLHTVHREAFLHDYEHGRTQFYSPFLHLAILSVAYRYSDKTRPDIEKLTVAPRESTFYNEAKFMLDVELETPGGIPQIQGLLLLANCECVVGRDHSGWLLSGMAVRLSFDVGLHLDTRASGLSDRESEVRQIALWACTSVVFDKYWSMFLGRPTAIKTSDLEVYALAKRFERLGTCMPNGPEPSLETQTYEALIELMEIGNRASDVVHKHPAPSPANRDLYRQLAVLDKELTLWYARLPQGLKWEQENINTASRAFFILHQQYHCVHITLRRPFARYEDIESDDPASKELAAESTAVSSRKACTSHAIAVVKNFWQYRQRFPLWQIFCGALASAGTACTALVAELAAVRETKERNNILKFIKCMVVVLGEMSSTFCPAERMCLILQLVLSEISQKSPPRENSIVPASRQPSDDGETQTSFKRPRQRSQSRPKAADSVISQPQMNGHAANAGNASPLSDPQSDSSGNGELTTPPFFPPSRNATTAAASMWQFPSSGDDSSAASMAVLNGAASASALVNTTSATPVQLTAPQANMHNGWGMPSSTPPTTMPDTSWMSYPSFSAFADGSTGHQHHQHQLDVGLSFGDGSATAAAWPNWHPHSHPHAGAHATGAAAVHHPQCRCAACQGMGDKSDGTMASTNGC</sequence>
<keyword evidence="10" id="KW-1185">Reference proteome</keyword>
<feature type="region of interest" description="Disordered" evidence="7">
    <location>
        <begin position="680"/>
        <end position="764"/>
    </location>
</feature>
<keyword evidence="3" id="KW-0805">Transcription regulation</keyword>
<keyword evidence="6" id="KW-0539">Nucleus</keyword>
<comment type="caution">
    <text evidence="9">The sequence shown here is derived from an EMBL/GenBank/DDBJ whole genome shotgun (WGS) entry which is preliminary data.</text>
</comment>
<keyword evidence="2" id="KW-0862">Zinc</keyword>
<dbReference type="SMART" id="SM00906">
    <property type="entry name" value="Fungal_trans"/>
    <property type="match status" value="1"/>
</dbReference>
<keyword evidence="4" id="KW-0238">DNA-binding</keyword>
<feature type="region of interest" description="Disordered" evidence="7">
    <location>
        <begin position="130"/>
        <end position="188"/>
    </location>
</feature>
<evidence type="ECO:0000259" key="8">
    <source>
        <dbReference type="SMART" id="SM00906"/>
    </source>
</evidence>
<keyword evidence="1" id="KW-0479">Metal-binding</keyword>
<organism evidence="9 10">
    <name type="scientific">Phyllosticta capitalensis</name>
    <dbReference type="NCBI Taxonomy" id="121624"/>
    <lineage>
        <taxon>Eukaryota</taxon>
        <taxon>Fungi</taxon>
        <taxon>Dikarya</taxon>
        <taxon>Ascomycota</taxon>
        <taxon>Pezizomycotina</taxon>
        <taxon>Dothideomycetes</taxon>
        <taxon>Dothideomycetes incertae sedis</taxon>
        <taxon>Botryosphaeriales</taxon>
        <taxon>Phyllostictaceae</taxon>
        <taxon>Phyllosticta</taxon>
    </lineage>
</organism>
<dbReference type="InterPro" id="IPR036864">
    <property type="entry name" value="Zn2-C6_fun-type_DNA-bd_sf"/>
</dbReference>
<dbReference type="PANTHER" id="PTHR31313">
    <property type="entry name" value="TY1 ENHANCER ACTIVATOR"/>
    <property type="match status" value="1"/>
</dbReference>
<dbReference type="EMBL" id="JBBWRZ010000003">
    <property type="protein sequence ID" value="KAK8240823.1"/>
    <property type="molecule type" value="Genomic_DNA"/>
</dbReference>
<dbReference type="InterPro" id="IPR007219">
    <property type="entry name" value="XnlR_reg_dom"/>
</dbReference>
<protein>
    <submittedName>
        <fullName evidence="9">Fungal-specific transcription factor domain-containing protein</fullName>
    </submittedName>
</protein>
<evidence type="ECO:0000256" key="1">
    <source>
        <dbReference type="ARBA" id="ARBA00022723"/>
    </source>
</evidence>
<feature type="compositionally biased region" description="Polar residues" evidence="7">
    <location>
        <begin position="735"/>
        <end position="753"/>
    </location>
</feature>
<evidence type="ECO:0000256" key="6">
    <source>
        <dbReference type="ARBA" id="ARBA00023242"/>
    </source>
</evidence>
<dbReference type="Proteomes" id="UP001492380">
    <property type="component" value="Unassembled WGS sequence"/>
</dbReference>
<dbReference type="Pfam" id="PF04082">
    <property type="entry name" value="Fungal_trans"/>
    <property type="match status" value="1"/>
</dbReference>
<keyword evidence="5" id="KW-0804">Transcription</keyword>
<evidence type="ECO:0000313" key="9">
    <source>
        <dbReference type="EMBL" id="KAK8240823.1"/>
    </source>
</evidence>
<dbReference type="InterPro" id="IPR051615">
    <property type="entry name" value="Transcr_Regulatory_Elem"/>
</dbReference>
<dbReference type="PANTHER" id="PTHR31313:SF81">
    <property type="entry name" value="TY1 ENHANCER ACTIVATOR"/>
    <property type="match status" value="1"/>
</dbReference>
<evidence type="ECO:0000256" key="2">
    <source>
        <dbReference type="ARBA" id="ARBA00022833"/>
    </source>
</evidence>